<reference evidence="1 2" key="1">
    <citation type="submission" date="2022-04" db="EMBL/GenBank/DDBJ databases">
        <title>Gracilibacillus sp. isolated from saltern.</title>
        <authorList>
            <person name="Won M."/>
            <person name="Lee C.-M."/>
            <person name="Woen H.-Y."/>
            <person name="Kwon S.-W."/>
        </authorList>
    </citation>
    <scope>NUCLEOTIDE SEQUENCE [LARGE SCALE GENOMIC DNA]</scope>
    <source>
        <strain evidence="1 2">SSPM10-3</strain>
    </source>
</reference>
<evidence type="ECO:0000313" key="2">
    <source>
        <dbReference type="Proteomes" id="UP000831537"/>
    </source>
</evidence>
<proteinExistence type="predicted"/>
<evidence type="ECO:0000313" key="1">
    <source>
        <dbReference type="EMBL" id="UOQ83665.1"/>
    </source>
</evidence>
<protein>
    <submittedName>
        <fullName evidence="1">Uncharacterized protein</fullName>
    </submittedName>
</protein>
<keyword evidence="2" id="KW-1185">Reference proteome</keyword>
<sequence length="80" mass="8959">MSKETIKAVVQELREQVTPVFVSALNSGANLFTDEINEAVKRNGEFPEKFLSSFPDSFKRSTVVAGRELITKGIEQLEKK</sequence>
<organism evidence="1 2">
    <name type="scientific">Gracilibacillus salinarum</name>
    <dbReference type="NCBI Taxonomy" id="2932255"/>
    <lineage>
        <taxon>Bacteria</taxon>
        <taxon>Bacillati</taxon>
        <taxon>Bacillota</taxon>
        <taxon>Bacilli</taxon>
        <taxon>Bacillales</taxon>
        <taxon>Bacillaceae</taxon>
        <taxon>Gracilibacillus</taxon>
    </lineage>
</organism>
<dbReference type="RefSeq" id="WP_244740729.1">
    <property type="nucleotide sequence ID" value="NZ_CP095071.1"/>
</dbReference>
<accession>A0ABY4GH69</accession>
<gene>
    <name evidence="1" type="ORF">MUN87_12960</name>
</gene>
<dbReference type="Proteomes" id="UP000831537">
    <property type="component" value="Chromosome"/>
</dbReference>
<name>A0ABY4GH69_9BACI</name>
<dbReference type="EMBL" id="CP095071">
    <property type="protein sequence ID" value="UOQ83665.1"/>
    <property type="molecule type" value="Genomic_DNA"/>
</dbReference>